<dbReference type="Proteomes" id="UP001163846">
    <property type="component" value="Unassembled WGS sequence"/>
</dbReference>
<evidence type="ECO:0000256" key="1">
    <source>
        <dbReference type="SAM" id="MobiDB-lite"/>
    </source>
</evidence>
<accession>A0AA38P6M0</accession>
<gene>
    <name evidence="2" type="ORF">F5878DRAFT_710914</name>
</gene>
<feature type="compositionally biased region" description="Polar residues" evidence="1">
    <location>
        <begin position="402"/>
        <end position="419"/>
    </location>
</feature>
<evidence type="ECO:0000313" key="3">
    <source>
        <dbReference type="Proteomes" id="UP001163846"/>
    </source>
</evidence>
<proteinExistence type="predicted"/>
<dbReference type="EMBL" id="MU806258">
    <property type="protein sequence ID" value="KAJ3837273.1"/>
    <property type="molecule type" value="Genomic_DNA"/>
</dbReference>
<keyword evidence="3" id="KW-1185">Reference proteome</keyword>
<name>A0AA38P6M0_9AGAR</name>
<feature type="compositionally biased region" description="Low complexity" evidence="1">
    <location>
        <begin position="420"/>
        <end position="431"/>
    </location>
</feature>
<protein>
    <submittedName>
        <fullName evidence="2">Uncharacterized protein</fullName>
    </submittedName>
</protein>
<sequence length="441" mass="47932">MDNHQFELKRQLAQIAQGRATTVLPRLTIPLKFWHMEDTHSAAERKGEEVIFDSFVQCYISRWPHTAFIKAVCEALLDNRILGILTGASGRLRTVFTRYIGSLHLIAAQEIVSWYLFSIANEFEDVYVDWYQALRRSDEQLRIVAAIMTTAKNLSAASTSKDTAGPLETQVAGTTLGVKRSSSVTDLAESSDPPKPSKRTNTSDLGEQEDMAETSWDDTWLKGTIEQASPESVTDGGIEDSDKSSFKCRGLVEDEDDSDAEDCATVCEMLSVVEDDVPRTDASSVTTGLTVTDSQFFICAPANPGGIRLFSNASTVGLHSFSPRDDRSEGNTTCDLSLNTTLDLSFPPSGEANITTNSPNAQAGVDTDALITVLRESKNRVSKAIDDHFEVVVEVLKRVKNSSENSVSAQSPSGSANRKSSTPANLPSAPSSANASYIFCF</sequence>
<reference evidence="2" key="1">
    <citation type="submission" date="2022-08" db="EMBL/GenBank/DDBJ databases">
        <authorList>
            <consortium name="DOE Joint Genome Institute"/>
            <person name="Min B."/>
            <person name="Riley R."/>
            <person name="Sierra-Patev S."/>
            <person name="Naranjo-Ortiz M."/>
            <person name="Looney B."/>
            <person name="Konkel Z."/>
            <person name="Slot J.C."/>
            <person name="Sakamoto Y."/>
            <person name="Steenwyk J.L."/>
            <person name="Rokas A."/>
            <person name="Carro J."/>
            <person name="Camarero S."/>
            <person name="Ferreira P."/>
            <person name="Molpeceres G."/>
            <person name="Ruiz-Duenas F.J."/>
            <person name="Serrano A."/>
            <person name="Henrissat B."/>
            <person name="Drula E."/>
            <person name="Hughes K.W."/>
            <person name="Mata J.L."/>
            <person name="Ishikawa N.K."/>
            <person name="Vargas-Isla R."/>
            <person name="Ushijima S."/>
            <person name="Smith C.A."/>
            <person name="Ahrendt S."/>
            <person name="Andreopoulos W."/>
            <person name="He G."/>
            <person name="Labutti K."/>
            <person name="Lipzen A."/>
            <person name="Ng V."/>
            <person name="Sandor L."/>
            <person name="Barry K."/>
            <person name="Martinez A.T."/>
            <person name="Xiao Y."/>
            <person name="Gibbons J.G."/>
            <person name="Terashima K."/>
            <person name="Hibbett D.S."/>
            <person name="Grigoriev I.V."/>
        </authorList>
    </citation>
    <scope>NUCLEOTIDE SEQUENCE</scope>
    <source>
        <strain evidence="2">TFB9207</strain>
    </source>
</reference>
<feature type="region of interest" description="Disordered" evidence="1">
    <location>
        <begin position="178"/>
        <end position="221"/>
    </location>
</feature>
<feature type="compositionally biased region" description="Acidic residues" evidence="1">
    <location>
        <begin position="206"/>
        <end position="216"/>
    </location>
</feature>
<feature type="region of interest" description="Disordered" evidence="1">
    <location>
        <begin position="402"/>
        <end position="431"/>
    </location>
</feature>
<dbReference type="AlphaFoldDB" id="A0AA38P6M0"/>
<organism evidence="2 3">
    <name type="scientific">Lentinula raphanica</name>
    <dbReference type="NCBI Taxonomy" id="153919"/>
    <lineage>
        <taxon>Eukaryota</taxon>
        <taxon>Fungi</taxon>
        <taxon>Dikarya</taxon>
        <taxon>Basidiomycota</taxon>
        <taxon>Agaricomycotina</taxon>
        <taxon>Agaricomycetes</taxon>
        <taxon>Agaricomycetidae</taxon>
        <taxon>Agaricales</taxon>
        <taxon>Marasmiineae</taxon>
        <taxon>Omphalotaceae</taxon>
        <taxon>Lentinula</taxon>
    </lineage>
</organism>
<comment type="caution">
    <text evidence="2">The sequence shown here is derived from an EMBL/GenBank/DDBJ whole genome shotgun (WGS) entry which is preliminary data.</text>
</comment>
<evidence type="ECO:0000313" key="2">
    <source>
        <dbReference type="EMBL" id="KAJ3837273.1"/>
    </source>
</evidence>